<keyword evidence="7" id="KW-1185">Reference proteome</keyword>
<keyword evidence="4" id="KW-0067">ATP-binding</keyword>
<dbReference type="GO" id="GO:0005524">
    <property type="term" value="F:ATP binding"/>
    <property type="evidence" value="ECO:0007669"/>
    <property type="project" value="UniProtKB-KW"/>
</dbReference>
<dbReference type="AlphaFoldDB" id="A0A915HWN4"/>
<evidence type="ECO:0000256" key="1">
    <source>
        <dbReference type="ARBA" id="ARBA00011054"/>
    </source>
</evidence>
<dbReference type="SMART" id="SM00382">
    <property type="entry name" value="AAA"/>
    <property type="match status" value="2"/>
</dbReference>
<dbReference type="OMA" id="RAPKKWH"/>
<feature type="coiled-coil region" evidence="5">
    <location>
        <begin position="293"/>
        <end position="330"/>
    </location>
</feature>
<dbReference type="Gene3D" id="3.40.50.300">
    <property type="entry name" value="P-loop containing nucleotide triphosphate hydrolases"/>
    <property type="match status" value="2"/>
</dbReference>
<dbReference type="PROSITE" id="PS50893">
    <property type="entry name" value="ABC_TRANSPORTER_2"/>
    <property type="match status" value="1"/>
</dbReference>
<dbReference type="PROSITE" id="PS00211">
    <property type="entry name" value="ABC_TRANSPORTER_1"/>
    <property type="match status" value="1"/>
</dbReference>
<evidence type="ECO:0000313" key="8">
    <source>
        <dbReference type="WBParaSite" id="nRc.2.0.1.t05736-RA"/>
    </source>
</evidence>
<dbReference type="PANTHER" id="PTHR19211">
    <property type="entry name" value="ATP-BINDING TRANSPORT PROTEIN-RELATED"/>
    <property type="match status" value="1"/>
</dbReference>
<dbReference type="PANTHER" id="PTHR19211:SF14">
    <property type="entry name" value="ATP-BINDING CASSETTE SUB-FAMILY F MEMBER 1"/>
    <property type="match status" value="1"/>
</dbReference>
<dbReference type="WBParaSite" id="nRc.2.0.1.t05736-RA">
    <property type="protein sequence ID" value="nRc.2.0.1.t05736-RA"/>
    <property type="gene ID" value="nRc.2.0.1.g05736"/>
</dbReference>
<evidence type="ECO:0000313" key="7">
    <source>
        <dbReference type="Proteomes" id="UP000887565"/>
    </source>
</evidence>
<feature type="domain" description="ABC transporter" evidence="6">
    <location>
        <begin position="62"/>
        <end position="307"/>
    </location>
</feature>
<keyword evidence="5" id="KW-0175">Coiled coil</keyword>
<dbReference type="InterPro" id="IPR017871">
    <property type="entry name" value="ABC_transporter-like_CS"/>
</dbReference>
<name>A0A915HWN4_ROMCU</name>
<keyword evidence="3" id="KW-0547">Nucleotide-binding</keyword>
<dbReference type="SUPFAM" id="SSF52540">
    <property type="entry name" value="P-loop containing nucleoside triphosphate hydrolases"/>
    <property type="match status" value="2"/>
</dbReference>
<dbReference type="CDD" id="cd03221">
    <property type="entry name" value="ABCF_EF-3"/>
    <property type="match status" value="1"/>
</dbReference>
<dbReference type="InterPro" id="IPR050611">
    <property type="entry name" value="ABCF"/>
</dbReference>
<dbReference type="InterPro" id="IPR003593">
    <property type="entry name" value="AAA+_ATPase"/>
</dbReference>
<dbReference type="InterPro" id="IPR027417">
    <property type="entry name" value="P-loop_NTPase"/>
</dbReference>
<dbReference type="InterPro" id="IPR032781">
    <property type="entry name" value="ABC_tran_Xtn"/>
</dbReference>
<dbReference type="Proteomes" id="UP000887565">
    <property type="component" value="Unplaced"/>
</dbReference>
<evidence type="ECO:0000256" key="5">
    <source>
        <dbReference type="SAM" id="Coils"/>
    </source>
</evidence>
<accession>A0A915HWN4</accession>
<dbReference type="Pfam" id="PF00005">
    <property type="entry name" value="ABC_tran"/>
    <property type="match status" value="2"/>
</dbReference>
<evidence type="ECO:0000256" key="2">
    <source>
        <dbReference type="ARBA" id="ARBA00022737"/>
    </source>
</evidence>
<dbReference type="FunFam" id="3.40.50.300:FF:000472">
    <property type="entry name" value="ATP-binding cassette, sub-family F (GCN20), member 1"/>
    <property type="match status" value="1"/>
</dbReference>
<dbReference type="InterPro" id="IPR003439">
    <property type="entry name" value="ABC_transporter-like_ATP-bd"/>
</dbReference>
<evidence type="ECO:0000256" key="3">
    <source>
        <dbReference type="ARBA" id="ARBA00022741"/>
    </source>
</evidence>
<evidence type="ECO:0000259" key="6">
    <source>
        <dbReference type="PROSITE" id="PS50893"/>
    </source>
</evidence>
<proteinExistence type="inferred from homology"/>
<keyword evidence="2" id="KW-0677">Repeat</keyword>
<sequence>MTSKQMKKEAKIKKAEDELKSKIDRKAEGGIGAASSLGDQFSVSVQTKTAAQLQQMERAVDIKVENFSISASGKDLFVNATLTIVAGRRYGLVGPNGMGKTTLLKHIANRKLDIPPTIDILYCEQEIEVDDTPAVQAVINADTKRLNLLKEEKQLIELVENTGDMEANDRLKEVYEELRAIGADSAESRARRILSGLQFTKEMQERATKHFSGGWRMRISLARALFLEPTLLLLDEPTNHLDLNAVIWLDHYLQSWKKTLLIVSHDQGFLDSICTDIIHLDDQKLFYYKGNYAQFKKMNAQKQKEQMKDYENQERRLRELKKSGKSQNQAEDDERSVTKPELVKRPKEYVVKFAFPDPPPLNPPILGAHNVDFGYPDQPLLFKNLNFGLDMSSRSKLICILRKKYFKTCVVEVAIVGPNGVGKSTFLKLLLLEISPVSRITHITLKGEVRKNSKVRIGRFDQHSSEHLSLEETPIEYLRRLFNLDYQEARKNLGCMGLPGYAHTIQNKSLSGGQKARVAMAELALSAPDVLILRCIWYPNPKQESKLPDHFAGPGSEPEPDILKIFDPDAITAYQRPCSAHMRID</sequence>
<organism evidence="7 8">
    <name type="scientific">Romanomermis culicivorax</name>
    <name type="common">Nematode worm</name>
    <dbReference type="NCBI Taxonomy" id="13658"/>
    <lineage>
        <taxon>Eukaryota</taxon>
        <taxon>Metazoa</taxon>
        <taxon>Ecdysozoa</taxon>
        <taxon>Nematoda</taxon>
        <taxon>Enoplea</taxon>
        <taxon>Dorylaimia</taxon>
        <taxon>Mermithida</taxon>
        <taxon>Mermithoidea</taxon>
        <taxon>Mermithidae</taxon>
        <taxon>Romanomermis</taxon>
    </lineage>
</organism>
<evidence type="ECO:0000256" key="4">
    <source>
        <dbReference type="ARBA" id="ARBA00022840"/>
    </source>
</evidence>
<reference evidence="8" key="1">
    <citation type="submission" date="2022-11" db="UniProtKB">
        <authorList>
            <consortium name="WormBaseParasite"/>
        </authorList>
    </citation>
    <scope>IDENTIFICATION</scope>
</reference>
<protein>
    <submittedName>
        <fullName evidence="8">ABC transporter domain-containing protein</fullName>
    </submittedName>
</protein>
<dbReference type="Pfam" id="PF12848">
    <property type="entry name" value="ABC_tran_Xtn"/>
    <property type="match status" value="1"/>
</dbReference>
<dbReference type="GO" id="GO:0016887">
    <property type="term" value="F:ATP hydrolysis activity"/>
    <property type="evidence" value="ECO:0007669"/>
    <property type="project" value="InterPro"/>
</dbReference>
<comment type="similarity">
    <text evidence="1">Belongs to the ABC transporter superfamily. ABCF family. EF3 subfamily.</text>
</comment>